<proteinExistence type="predicted"/>
<feature type="compositionally biased region" description="Basic and acidic residues" evidence="3">
    <location>
        <begin position="164"/>
        <end position="184"/>
    </location>
</feature>
<dbReference type="InterPro" id="IPR052420">
    <property type="entry name" value="Espin/Espin-like"/>
</dbReference>
<name>A0ABD3RIQ4_9STRA</name>
<evidence type="ECO:0000313" key="4">
    <source>
        <dbReference type="EMBL" id="KAL3811596.1"/>
    </source>
</evidence>
<feature type="compositionally biased region" description="Basic and acidic residues" evidence="3">
    <location>
        <begin position="122"/>
        <end position="135"/>
    </location>
</feature>
<feature type="compositionally biased region" description="Basic and acidic residues" evidence="3">
    <location>
        <begin position="245"/>
        <end position="257"/>
    </location>
</feature>
<organism evidence="4 5">
    <name type="scientific">Cyclostephanos tholiformis</name>
    <dbReference type="NCBI Taxonomy" id="382380"/>
    <lineage>
        <taxon>Eukaryota</taxon>
        <taxon>Sar</taxon>
        <taxon>Stramenopiles</taxon>
        <taxon>Ochrophyta</taxon>
        <taxon>Bacillariophyta</taxon>
        <taxon>Coscinodiscophyceae</taxon>
        <taxon>Thalassiosirophycidae</taxon>
        <taxon>Stephanodiscales</taxon>
        <taxon>Stephanodiscaceae</taxon>
        <taxon>Cyclostephanos</taxon>
    </lineage>
</organism>
<feature type="compositionally biased region" description="Polar residues" evidence="3">
    <location>
        <begin position="305"/>
        <end position="321"/>
    </location>
</feature>
<feature type="region of interest" description="Disordered" evidence="3">
    <location>
        <begin position="122"/>
        <end position="335"/>
    </location>
</feature>
<comment type="caution">
    <text evidence="4">The sequence shown here is derived from an EMBL/GenBank/DDBJ whole genome shotgun (WGS) entry which is preliminary data.</text>
</comment>
<keyword evidence="2" id="KW-0040">ANK repeat</keyword>
<dbReference type="Proteomes" id="UP001530377">
    <property type="component" value="Unassembled WGS sequence"/>
</dbReference>
<keyword evidence="1" id="KW-0677">Repeat</keyword>
<sequence>MAEEASSSRVPIHLPTYNLGDEGKPNHFNASISREAAADEAKSLTVGDAAFIKRSDLKWTYAVVTEKTEEGDSLVLRFEVDKDKNRKSFPQAQWGKYIRVIHVEESELASLQAEADKMNQLEAKAKEEAAPEKLKLVPSSAASDDGDPSVKTGKSFFSALFSSPKKEAKKEAKKEVETEPKPAEEAAANESTAAAIEIKIDEVNAQDESLSKETKEKKEFPATETMSSTVAETEPEAPGDEPDDTKENPDPDEEAPKDTVSSLRSPLRLRPVFSLKRNDSSNISTKSNGSLLNKLGLKKDKKSSASPTQKVSFESSKNNVNALGDANPKSPKADDISKTEWFDTEACEVDYDKNPTDLFQALESREFVYADSMYKHVSLQFTKECKTWVVARGQKQNLLRFRALPLHAALVFGAPSELVKKILHAYPLAARGRDVKGRLPIHLAMEHNASEEVVALIIEAFPKGMFVIDKKNMVPLDYINGNMERVHMKKYLPLIIAAKVEEERTKWKVELAEALEEQKVSLKSDSDFMKSIVEAVTEDVEIIYAGKLSLVEANYQKEIELMKKKYDRETQALLDGFEVKLNFERKLQKLKGDAQ</sequence>
<feature type="compositionally biased region" description="Acidic residues" evidence="3">
    <location>
        <begin position="233"/>
        <end position="244"/>
    </location>
</feature>
<feature type="compositionally biased region" description="Low complexity" evidence="3">
    <location>
        <begin position="286"/>
        <end position="295"/>
    </location>
</feature>
<dbReference type="PANTHER" id="PTHR24153">
    <property type="entry name" value="ESPIN"/>
    <property type="match status" value="1"/>
</dbReference>
<evidence type="ECO:0000256" key="1">
    <source>
        <dbReference type="ARBA" id="ARBA00022737"/>
    </source>
</evidence>
<reference evidence="4 5" key="1">
    <citation type="submission" date="2024-10" db="EMBL/GenBank/DDBJ databases">
        <title>Updated reference genomes for cyclostephanoid diatoms.</title>
        <authorList>
            <person name="Roberts W.R."/>
            <person name="Alverson A.J."/>
        </authorList>
    </citation>
    <scope>NUCLEOTIDE SEQUENCE [LARGE SCALE GENOMIC DNA]</scope>
    <source>
        <strain evidence="4 5">AJA228-03</strain>
    </source>
</reference>
<gene>
    <name evidence="4" type="ORF">ACHAXA_002724</name>
</gene>
<feature type="compositionally biased region" description="Low complexity" evidence="3">
    <location>
        <begin position="185"/>
        <end position="197"/>
    </location>
</feature>
<protein>
    <submittedName>
        <fullName evidence="4">Uncharacterized protein</fullName>
    </submittedName>
</protein>
<evidence type="ECO:0000313" key="5">
    <source>
        <dbReference type="Proteomes" id="UP001530377"/>
    </source>
</evidence>
<evidence type="ECO:0000256" key="2">
    <source>
        <dbReference type="ARBA" id="ARBA00023043"/>
    </source>
</evidence>
<accession>A0ABD3RIQ4</accession>
<feature type="compositionally biased region" description="Basic and acidic residues" evidence="3">
    <location>
        <begin position="209"/>
        <end position="221"/>
    </location>
</feature>
<keyword evidence="5" id="KW-1185">Reference proteome</keyword>
<dbReference type="AlphaFoldDB" id="A0ABD3RIQ4"/>
<evidence type="ECO:0000256" key="3">
    <source>
        <dbReference type="SAM" id="MobiDB-lite"/>
    </source>
</evidence>
<dbReference type="EMBL" id="JALLPB020000249">
    <property type="protein sequence ID" value="KAL3811596.1"/>
    <property type="molecule type" value="Genomic_DNA"/>
</dbReference>
<dbReference type="PANTHER" id="PTHR24153:SF8">
    <property type="entry name" value="FORKED, ISOFORM F"/>
    <property type="match status" value="1"/>
</dbReference>